<evidence type="ECO:0000256" key="1">
    <source>
        <dbReference type="SAM" id="Phobius"/>
    </source>
</evidence>
<dbReference type="Proteomes" id="UP001501612">
    <property type="component" value="Unassembled WGS sequence"/>
</dbReference>
<reference evidence="3" key="1">
    <citation type="journal article" date="2019" name="Int. J. Syst. Evol. Microbiol.">
        <title>The Global Catalogue of Microorganisms (GCM) 10K type strain sequencing project: providing services to taxonomists for standard genome sequencing and annotation.</title>
        <authorList>
            <consortium name="The Broad Institute Genomics Platform"/>
            <consortium name="The Broad Institute Genome Sequencing Center for Infectious Disease"/>
            <person name="Wu L."/>
            <person name="Ma J."/>
        </authorList>
    </citation>
    <scope>NUCLEOTIDE SEQUENCE [LARGE SCALE GENOMIC DNA]</scope>
    <source>
        <strain evidence="3">JCM 14046</strain>
    </source>
</reference>
<gene>
    <name evidence="2" type="ORF">GCM10009737_06970</name>
</gene>
<proteinExistence type="predicted"/>
<feature type="transmembrane region" description="Helical" evidence="1">
    <location>
        <begin position="52"/>
        <end position="69"/>
    </location>
</feature>
<feature type="transmembrane region" description="Helical" evidence="1">
    <location>
        <begin position="81"/>
        <end position="101"/>
    </location>
</feature>
<keyword evidence="1" id="KW-0812">Transmembrane</keyword>
<keyword evidence="1" id="KW-1133">Transmembrane helix</keyword>
<dbReference type="InterPro" id="IPR021362">
    <property type="entry name" value="DUF2834"/>
</dbReference>
<dbReference type="EMBL" id="BAAAMY010000002">
    <property type="protein sequence ID" value="GAA1908561.1"/>
    <property type="molecule type" value="Genomic_DNA"/>
</dbReference>
<comment type="caution">
    <text evidence="2">The sequence shown here is derived from an EMBL/GenBank/DDBJ whole genome shotgun (WGS) entry which is preliminary data.</text>
</comment>
<accession>A0ABP5ADD6</accession>
<dbReference type="RefSeq" id="WP_344003792.1">
    <property type="nucleotide sequence ID" value="NZ_BAAAMY010000002.1"/>
</dbReference>
<name>A0ABP5ADD6_9ACTN</name>
<keyword evidence="3" id="KW-1185">Reference proteome</keyword>
<evidence type="ECO:0008006" key="4">
    <source>
        <dbReference type="Google" id="ProtNLM"/>
    </source>
</evidence>
<sequence>MSPTAWSVVRQTTYGVLAAVGAVGTVTNNLAHRGSALGFLTDATATPAARSVAIDLAVLATACVVLVLVESRRLGIRRPWVYLVLCGVVAAAFAIPLFLLVRERALERRRRSAVPGVPAGAP</sequence>
<dbReference type="Pfam" id="PF11196">
    <property type="entry name" value="DUF2834"/>
    <property type="match status" value="1"/>
</dbReference>
<evidence type="ECO:0000313" key="2">
    <source>
        <dbReference type="EMBL" id="GAA1908561.1"/>
    </source>
</evidence>
<feature type="transmembrane region" description="Helical" evidence="1">
    <location>
        <begin position="12"/>
        <end position="31"/>
    </location>
</feature>
<protein>
    <recommendedName>
        <fullName evidence="4">DUF2834 domain-containing protein</fullName>
    </recommendedName>
</protein>
<evidence type="ECO:0000313" key="3">
    <source>
        <dbReference type="Proteomes" id="UP001501612"/>
    </source>
</evidence>
<organism evidence="2 3">
    <name type="scientific">Nocardioides lentus</name>
    <dbReference type="NCBI Taxonomy" id="338077"/>
    <lineage>
        <taxon>Bacteria</taxon>
        <taxon>Bacillati</taxon>
        <taxon>Actinomycetota</taxon>
        <taxon>Actinomycetes</taxon>
        <taxon>Propionibacteriales</taxon>
        <taxon>Nocardioidaceae</taxon>
        <taxon>Nocardioides</taxon>
    </lineage>
</organism>
<keyword evidence="1" id="KW-0472">Membrane</keyword>